<protein>
    <recommendedName>
        <fullName evidence="3">Transcriptional regulator, AbiEi antitoxin, Type IV TA system</fullName>
    </recommendedName>
</protein>
<dbReference type="Proteomes" id="UP000523955">
    <property type="component" value="Unassembled WGS sequence"/>
</dbReference>
<accession>A0A7X0RHK6</accession>
<gene>
    <name evidence="1" type="ORF">H5V45_14205</name>
</gene>
<dbReference type="RefSeq" id="WP_185253526.1">
    <property type="nucleotide sequence ID" value="NZ_JACKXE010000001.1"/>
</dbReference>
<organism evidence="1 2">
    <name type="scientific">Nocardioides luti</name>
    <dbReference type="NCBI Taxonomy" id="2761101"/>
    <lineage>
        <taxon>Bacteria</taxon>
        <taxon>Bacillati</taxon>
        <taxon>Actinomycetota</taxon>
        <taxon>Actinomycetes</taxon>
        <taxon>Propionibacteriales</taxon>
        <taxon>Nocardioidaceae</taxon>
        <taxon>Nocardioides</taxon>
    </lineage>
</organism>
<comment type="caution">
    <text evidence="1">The sequence shown here is derived from an EMBL/GenBank/DDBJ whole genome shotgun (WGS) entry which is preliminary data.</text>
</comment>
<evidence type="ECO:0000313" key="1">
    <source>
        <dbReference type="EMBL" id="MBB6628473.1"/>
    </source>
</evidence>
<keyword evidence="2" id="KW-1185">Reference proteome</keyword>
<evidence type="ECO:0008006" key="3">
    <source>
        <dbReference type="Google" id="ProtNLM"/>
    </source>
</evidence>
<proteinExistence type="predicted"/>
<reference evidence="1 2" key="1">
    <citation type="submission" date="2020-08" db="EMBL/GenBank/DDBJ databases">
        <authorList>
            <person name="Seo M.-J."/>
        </authorList>
    </citation>
    <scope>NUCLEOTIDE SEQUENCE [LARGE SCALE GENOMIC DNA]</scope>
    <source>
        <strain evidence="1 2">KIGAM211</strain>
    </source>
</reference>
<evidence type="ECO:0000313" key="2">
    <source>
        <dbReference type="Proteomes" id="UP000523955"/>
    </source>
</evidence>
<dbReference type="AlphaFoldDB" id="A0A7X0RHK6"/>
<dbReference type="EMBL" id="JACKXE010000001">
    <property type="protein sequence ID" value="MBB6628473.1"/>
    <property type="molecule type" value="Genomic_DNA"/>
</dbReference>
<sequence>MDHDRLRELLELQSGVVARRQLLGKVGAGKHDLDRMVRRRELTAVLPGVYVDHTGPLSWHQRAWAAVLHAGPGAALCLESAWAADGSAGAPLPGDAVVHVAVEAARRLADQPGVRVHRVVGLAAQVQENASPPRVRTEATALELAHRAPTRLDAVRVLTDAVGGRRTTAARLRTALAARSRTRDRAFLTRLLDDLERGTCSVLEHGFLTRVERAHGLPEGRRQRPRRAEGREYRDVEYVAFGLVVELDGRAGHTGWDATGRDADRDLDDHADGREAVRLRWRQVYGTECRTAARLARILQRRGWTGAPVACGPDCAVAALDRPAA</sequence>
<name>A0A7X0RHK6_9ACTN</name>